<evidence type="ECO:0000313" key="1">
    <source>
        <dbReference type="EMBL" id="AFK88899.1"/>
    </source>
</evidence>
<geneLocation type="plasmid" evidence="1">
    <name>p417H-90</name>
</geneLocation>
<organism evidence="1">
    <name type="scientific">Escherichia coli</name>
    <dbReference type="NCBI Taxonomy" id="562"/>
    <lineage>
        <taxon>Bacteria</taxon>
        <taxon>Pseudomonadati</taxon>
        <taxon>Pseudomonadota</taxon>
        <taxon>Gammaproteobacteria</taxon>
        <taxon>Enterobacterales</taxon>
        <taxon>Enterobacteriaceae</taxon>
        <taxon>Escherichia</taxon>
    </lineage>
</organism>
<name>I3VZX2_ECOLX</name>
<reference evidence="1" key="1">
    <citation type="submission" date="2012-01" db="EMBL/GenBank/DDBJ databases">
        <authorList>
            <person name="Summers A.O."/>
            <person name="Wireman J."/>
        </authorList>
    </citation>
    <scope>NUCLEOTIDE SEQUENCE</scope>
    <source>
        <strain evidence="1">417H</strain>
        <plasmid evidence="1">p417H-90</plasmid>
    </source>
</reference>
<protein>
    <submittedName>
        <fullName evidence="1">Uncharacterized protein</fullName>
    </submittedName>
</protein>
<keyword evidence="1" id="KW-0614">Plasmid</keyword>
<sequence length="73" mass="7632">MGPQLTTAGATQPGTLRPLSTTHAASAVEANPQDRPCNKRPIKSGVALCTCSNENIATAENNSEISETLRLPK</sequence>
<dbReference type="AlphaFoldDB" id="I3VZX2"/>
<proteinExistence type="predicted"/>
<accession>I3VZX2</accession>
<dbReference type="EMBL" id="JQ418522">
    <property type="protein sequence ID" value="AFK88899.1"/>
    <property type="molecule type" value="Genomic_DNA"/>
</dbReference>